<name>A0A915IPM9_ROMCU</name>
<organism evidence="1 2">
    <name type="scientific">Romanomermis culicivorax</name>
    <name type="common">Nematode worm</name>
    <dbReference type="NCBI Taxonomy" id="13658"/>
    <lineage>
        <taxon>Eukaryota</taxon>
        <taxon>Metazoa</taxon>
        <taxon>Ecdysozoa</taxon>
        <taxon>Nematoda</taxon>
        <taxon>Enoplea</taxon>
        <taxon>Dorylaimia</taxon>
        <taxon>Mermithida</taxon>
        <taxon>Mermithoidea</taxon>
        <taxon>Mermithidae</taxon>
        <taxon>Romanomermis</taxon>
    </lineage>
</organism>
<reference evidence="2" key="1">
    <citation type="submission" date="2022-11" db="UniProtKB">
        <authorList>
            <consortium name="WormBaseParasite"/>
        </authorList>
    </citation>
    <scope>IDENTIFICATION</scope>
</reference>
<dbReference type="Proteomes" id="UP000887565">
    <property type="component" value="Unplaced"/>
</dbReference>
<evidence type="ECO:0000313" key="1">
    <source>
        <dbReference type="Proteomes" id="UP000887565"/>
    </source>
</evidence>
<dbReference type="AlphaFoldDB" id="A0A915IPM9"/>
<dbReference type="WBParaSite" id="nRc.2.0.1.t15761-RA">
    <property type="protein sequence ID" value="nRc.2.0.1.t15761-RA"/>
    <property type="gene ID" value="nRc.2.0.1.g15761"/>
</dbReference>
<evidence type="ECO:0000313" key="2">
    <source>
        <dbReference type="WBParaSite" id="nRc.2.0.1.t15761-RA"/>
    </source>
</evidence>
<accession>A0A915IPM9</accession>
<protein>
    <submittedName>
        <fullName evidence="2">Uncharacterized protein</fullName>
    </submittedName>
</protein>
<proteinExistence type="predicted"/>
<keyword evidence="1" id="KW-1185">Reference proteome</keyword>
<sequence>MKIDFILLSNSSNWQFLNGKVESYSRSECSGNRFSTVAECQCPNKFSGAFWAHLTFYRRDFSGRFLIFLQYFFDNASKLGFKHESFNFLFNFNAGFGIGLANLGGPPKDTYEFK</sequence>